<dbReference type="WBParaSite" id="PSU_v2.g18013.t1">
    <property type="protein sequence ID" value="PSU_v2.g18013.t1"/>
    <property type="gene ID" value="PSU_v2.g18013"/>
</dbReference>
<protein>
    <submittedName>
        <fullName evidence="2">SRR1-like domain-containing protein</fullName>
    </submittedName>
</protein>
<evidence type="ECO:0000313" key="1">
    <source>
        <dbReference type="Proteomes" id="UP000887577"/>
    </source>
</evidence>
<name>A0A914YEX8_9BILA</name>
<keyword evidence="1" id="KW-1185">Reference proteome</keyword>
<organism evidence="1 2">
    <name type="scientific">Panagrolaimus superbus</name>
    <dbReference type="NCBI Taxonomy" id="310955"/>
    <lineage>
        <taxon>Eukaryota</taxon>
        <taxon>Metazoa</taxon>
        <taxon>Ecdysozoa</taxon>
        <taxon>Nematoda</taxon>
        <taxon>Chromadorea</taxon>
        <taxon>Rhabditida</taxon>
        <taxon>Tylenchina</taxon>
        <taxon>Panagrolaimomorpha</taxon>
        <taxon>Panagrolaimoidea</taxon>
        <taxon>Panagrolaimidae</taxon>
        <taxon>Panagrolaimus</taxon>
    </lineage>
</organism>
<evidence type="ECO:0000313" key="2">
    <source>
        <dbReference type="WBParaSite" id="PSU_v2.g18013.t1"/>
    </source>
</evidence>
<sequence length="183" mass="20810">MSTRKRAAAAVKSESSTSKKAKTDWRMNVVLRHLYISSDNPINPVLHAGQLFSASFTPNEAYRRRANYSLIRYLPRSKGDNKKFLVEGGIRNIVFDQAVVVVPEEQIIHVSFAECWTNLFRYVQRPEKSRQQKMIFVGIAGAYCCTPSSPLEAADYCILLYYISLSLANFPEDNIYLPDSSFL</sequence>
<reference evidence="2" key="1">
    <citation type="submission" date="2022-11" db="UniProtKB">
        <authorList>
            <consortium name="WormBaseParasite"/>
        </authorList>
    </citation>
    <scope>IDENTIFICATION</scope>
</reference>
<accession>A0A914YEX8</accession>
<dbReference type="Proteomes" id="UP000887577">
    <property type="component" value="Unplaced"/>
</dbReference>
<dbReference type="AlphaFoldDB" id="A0A914YEX8"/>
<proteinExistence type="predicted"/>